<evidence type="ECO:0000313" key="5">
    <source>
        <dbReference type="EMBL" id="RGU58602.1"/>
    </source>
</evidence>
<keyword evidence="2" id="KW-0238">DNA-binding</keyword>
<dbReference type="InterPro" id="IPR011010">
    <property type="entry name" value="DNA_brk_join_enz"/>
</dbReference>
<comment type="caution">
    <text evidence="5">The sequence shown here is derived from an EMBL/GenBank/DDBJ whole genome shotgun (WGS) entry which is preliminary data.</text>
</comment>
<dbReference type="EMBL" id="QRYW01000056">
    <property type="protein sequence ID" value="RGV18603.1"/>
    <property type="molecule type" value="Genomic_DNA"/>
</dbReference>
<dbReference type="Pfam" id="PF17293">
    <property type="entry name" value="Arm-DNA-bind_5"/>
    <property type="match status" value="1"/>
</dbReference>
<dbReference type="InterPro" id="IPR035386">
    <property type="entry name" value="Arm-DNA-bind_5"/>
</dbReference>
<comment type="similarity">
    <text evidence="1">Belongs to the 'phage' integrase family.</text>
</comment>
<dbReference type="InterPro" id="IPR013762">
    <property type="entry name" value="Integrase-like_cat_sf"/>
</dbReference>
<dbReference type="SUPFAM" id="SSF56349">
    <property type="entry name" value="DNA breaking-rejoining enzymes"/>
    <property type="match status" value="1"/>
</dbReference>
<evidence type="ECO:0000313" key="6">
    <source>
        <dbReference type="EMBL" id="RGV18603.1"/>
    </source>
</evidence>
<evidence type="ECO:0000256" key="3">
    <source>
        <dbReference type="ARBA" id="ARBA00023172"/>
    </source>
</evidence>
<accession>A0A1Y3ZUF4</accession>
<name>A0A1Y3ZUF4_9BACT</name>
<dbReference type="InterPro" id="IPR010998">
    <property type="entry name" value="Integrase_recombinase_N"/>
</dbReference>
<dbReference type="Pfam" id="PF13102">
    <property type="entry name" value="Phage_int_SAM_5"/>
    <property type="match status" value="1"/>
</dbReference>
<protein>
    <submittedName>
        <fullName evidence="5">Site-specific integrase</fullName>
    </submittedName>
</protein>
<dbReference type="PROSITE" id="PS51898">
    <property type="entry name" value="TYR_RECOMBINASE"/>
    <property type="match status" value="1"/>
</dbReference>
<evidence type="ECO:0000256" key="2">
    <source>
        <dbReference type="ARBA" id="ARBA00023125"/>
    </source>
</evidence>
<dbReference type="GO" id="GO:0015074">
    <property type="term" value="P:DNA integration"/>
    <property type="evidence" value="ECO:0007669"/>
    <property type="project" value="InterPro"/>
</dbReference>
<evidence type="ECO:0000313" key="7">
    <source>
        <dbReference type="Proteomes" id="UP000283426"/>
    </source>
</evidence>
<dbReference type="Gene3D" id="1.10.150.130">
    <property type="match status" value="1"/>
</dbReference>
<dbReference type="Proteomes" id="UP000284243">
    <property type="component" value="Unassembled WGS sequence"/>
</dbReference>
<dbReference type="GO" id="GO:0006310">
    <property type="term" value="P:DNA recombination"/>
    <property type="evidence" value="ECO:0007669"/>
    <property type="project" value="UniProtKB-KW"/>
</dbReference>
<dbReference type="InterPro" id="IPR025269">
    <property type="entry name" value="SAM-like_dom"/>
</dbReference>
<dbReference type="InterPro" id="IPR050090">
    <property type="entry name" value="Tyrosine_recombinase_XerCD"/>
</dbReference>
<feature type="domain" description="Tyr recombinase" evidence="4">
    <location>
        <begin position="225"/>
        <end position="402"/>
    </location>
</feature>
<dbReference type="Proteomes" id="UP000283426">
    <property type="component" value="Unassembled WGS sequence"/>
</dbReference>
<dbReference type="PANTHER" id="PTHR30349">
    <property type="entry name" value="PHAGE INTEGRASE-RELATED"/>
    <property type="match status" value="1"/>
</dbReference>
<dbReference type="CDD" id="cd01185">
    <property type="entry name" value="INTN1_C_like"/>
    <property type="match status" value="1"/>
</dbReference>
<sequence length="413" mass="47835">MVIIMLSKTLIYYFHYNSKESTNGLAPIYCRITVNSTPKKFATGLYVQANNWDTVKQKAKGRNEEVQFINFKLDCLTKQIKDCERKLIDTLGTFSIEDLYFQLKGGAELTGDTFLKLMKDRLDVMGKLVGTEYSKDTYRKFKDVYNHTINFIKKQYNMSDIPLKKLDYQFIAAFQQYLLTDRKQIPNTVNKTLQKVIEVAKYAVKCGYLEKNPFNAYERLKVGTKSITFLTDEEIEQLENYHFTQHRLEQVKDLYLFSVYTGLAYREAANLCKAHLIKGLDNEIWINMTRQKTGNSMEIPLLPPAQKILSKYITGNEPINKPLLPMISNQRMNSYLKEIAEILGINKRLTTHTARKTFASTILLNNDVPIEIVSKLLGHSSIRVTEAAYAQVMNKNTSRHMNQLKQKLYTEEN</sequence>
<dbReference type="InterPro" id="IPR002104">
    <property type="entry name" value="Integrase_catalytic"/>
</dbReference>
<evidence type="ECO:0000256" key="1">
    <source>
        <dbReference type="ARBA" id="ARBA00008857"/>
    </source>
</evidence>
<dbReference type="AlphaFoldDB" id="A0A1Y3ZUF4"/>
<dbReference type="Gene3D" id="1.10.443.10">
    <property type="entry name" value="Intergrase catalytic core"/>
    <property type="match status" value="1"/>
</dbReference>
<dbReference type="EMBL" id="QRYC01000002">
    <property type="protein sequence ID" value="RGU58602.1"/>
    <property type="molecule type" value="Genomic_DNA"/>
</dbReference>
<dbReference type="Pfam" id="PF00589">
    <property type="entry name" value="Phage_integrase"/>
    <property type="match status" value="1"/>
</dbReference>
<evidence type="ECO:0000259" key="4">
    <source>
        <dbReference type="PROSITE" id="PS51898"/>
    </source>
</evidence>
<gene>
    <name evidence="6" type="ORF">DWW24_19400</name>
    <name evidence="5" type="ORF">DWW57_02515</name>
</gene>
<proteinExistence type="inferred from homology"/>
<evidence type="ECO:0000313" key="8">
    <source>
        <dbReference type="Proteomes" id="UP000284243"/>
    </source>
</evidence>
<reference evidence="7 8" key="1">
    <citation type="submission" date="2018-08" db="EMBL/GenBank/DDBJ databases">
        <title>A genome reference for cultivated species of the human gut microbiota.</title>
        <authorList>
            <person name="Zou Y."/>
            <person name="Xue W."/>
            <person name="Luo G."/>
        </authorList>
    </citation>
    <scope>NUCLEOTIDE SEQUENCE [LARGE SCALE GENOMIC DNA]</scope>
    <source>
        <strain evidence="6 7">AF14-6AC</strain>
        <strain evidence="5 8">AF16-14</strain>
    </source>
</reference>
<dbReference type="GO" id="GO:0003677">
    <property type="term" value="F:DNA binding"/>
    <property type="evidence" value="ECO:0007669"/>
    <property type="project" value="UniProtKB-KW"/>
</dbReference>
<keyword evidence="3" id="KW-0233">DNA recombination</keyword>
<dbReference type="PANTHER" id="PTHR30349:SF64">
    <property type="entry name" value="PROPHAGE INTEGRASE INTD-RELATED"/>
    <property type="match status" value="1"/>
</dbReference>
<organism evidence="5 8">
    <name type="scientific">Odoribacter splanchnicus</name>
    <dbReference type="NCBI Taxonomy" id="28118"/>
    <lineage>
        <taxon>Bacteria</taxon>
        <taxon>Pseudomonadati</taxon>
        <taxon>Bacteroidota</taxon>
        <taxon>Bacteroidia</taxon>
        <taxon>Bacteroidales</taxon>
        <taxon>Odoribacteraceae</taxon>
        <taxon>Odoribacter</taxon>
    </lineage>
</organism>